<keyword evidence="1" id="KW-1133">Transmembrane helix</keyword>
<evidence type="ECO:0000256" key="1">
    <source>
        <dbReference type="SAM" id="Phobius"/>
    </source>
</evidence>
<sequence length="111" mass="13108">MTCQQIRIYKSNHGHPVPSFWFYDFEFGVLFQIVCLNHNIIVFAPTFFCLKIGNRKQDLKKRRFGSEFVSCLHLITYFVVVGNSTENFPHIHILGCYIRLRDSRFKLSFGL</sequence>
<keyword evidence="1" id="KW-0812">Transmembrane</keyword>
<name>A0A7C8YZ58_OPUST</name>
<feature type="transmembrane region" description="Helical" evidence="1">
    <location>
        <begin position="29"/>
        <end position="53"/>
    </location>
</feature>
<reference evidence="2" key="2">
    <citation type="submission" date="2020-07" db="EMBL/GenBank/DDBJ databases">
        <authorList>
            <person name="Vera ALvarez R."/>
            <person name="Arias-Moreno D.M."/>
            <person name="Jimenez-Jacinto V."/>
            <person name="Jimenez-Bremont J.F."/>
            <person name="Swaminathan K."/>
            <person name="Moose S.P."/>
            <person name="Guerrero-Gonzalez M.L."/>
            <person name="Marino-Ramirez L."/>
            <person name="Landsman D."/>
            <person name="Rodriguez-Kessler M."/>
            <person name="Delgado-Sanchez P."/>
        </authorList>
    </citation>
    <scope>NUCLEOTIDE SEQUENCE</scope>
    <source>
        <tissue evidence="2">Cladode</tissue>
    </source>
</reference>
<proteinExistence type="predicted"/>
<dbReference type="AlphaFoldDB" id="A0A7C8YZ58"/>
<reference evidence="2" key="1">
    <citation type="journal article" date="2013" name="J. Plant Res.">
        <title>Effect of fungi and light on seed germination of three Opuntia species from semiarid lands of central Mexico.</title>
        <authorList>
            <person name="Delgado-Sanchez P."/>
            <person name="Jimenez-Bremont J.F."/>
            <person name="Guerrero-Gonzalez Mde L."/>
            <person name="Flores J."/>
        </authorList>
    </citation>
    <scope>NUCLEOTIDE SEQUENCE</scope>
    <source>
        <tissue evidence="2">Cladode</tissue>
    </source>
</reference>
<dbReference type="EMBL" id="GISG01073688">
    <property type="protein sequence ID" value="MBA4630398.1"/>
    <property type="molecule type" value="Transcribed_RNA"/>
</dbReference>
<organism evidence="2">
    <name type="scientific">Opuntia streptacantha</name>
    <name type="common">Prickly pear cactus</name>
    <name type="synonym">Opuntia cardona</name>
    <dbReference type="NCBI Taxonomy" id="393608"/>
    <lineage>
        <taxon>Eukaryota</taxon>
        <taxon>Viridiplantae</taxon>
        <taxon>Streptophyta</taxon>
        <taxon>Embryophyta</taxon>
        <taxon>Tracheophyta</taxon>
        <taxon>Spermatophyta</taxon>
        <taxon>Magnoliopsida</taxon>
        <taxon>eudicotyledons</taxon>
        <taxon>Gunneridae</taxon>
        <taxon>Pentapetalae</taxon>
        <taxon>Caryophyllales</taxon>
        <taxon>Cactineae</taxon>
        <taxon>Cactaceae</taxon>
        <taxon>Opuntioideae</taxon>
        <taxon>Opuntia</taxon>
    </lineage>
</organism>
<protein>
    <submittedName>
        <fullName evidence="2">Uncharacterized protein</fullName>
    </submittedName>
</protein>
<accession>A0A7C8YZ58</accession>
<evidence type="ECO:0000313" key="2">
    <source>
        <dbReference type="EMBL" id="MBA4630398.1"/>
    </source>
</evidence>
<keyword evidence="1" id="KW-0472">Membrane</keyword>